<sequence length="45" mass="5105">KGSFKRIGMPDEFAVLGTPDEIYHYYGMDRDGIVNVLTKMLQLGK</sequence>
<proteinExistence type="predicted"/>
<gene>
    <name evidence="1" type="ORF">LEA_11591</name>
</gene>
<comment type="caution">
    <text evidence="1">The sequence shown here is derived from an EMBL/GenBank/DDBJ whole genome shotgun (WGS) entry which is preliminary data.</text>
</comment>
<feature type="non-terminal residue" evidence="1">
    <location>
        <position position="1"/>
    </location>
</feature>
<protein>
    <recommendedName>
        <fullName evidence="2">Transketolase</fullName>
    </recommendedName>
</protein>
<organism evidence="1">
    <name type="scientific">human gut metagenome</name>
    <dbReference type="NCBI Taxonomy" id="408170"/>
    <lineage>
        <taxon>unclassified sequences</taxon>
        <taxon>metagenomes</taxon>
        <taxon>organismal metagenomes</taxon>
    </lineage>
</organism>
<dbReference type="EMBL" id="AJWY01007819">
    <property type="protein sequence ID" value="EKC62926.1"/>
    <property type="molecule type" value="Genomic_DNA"/>
</dbReference>
<dbReference type="InterPro" id="IPR009014">
    <property type="entry name" value="Transketo_C/PFOR_II"/>
</dbReference>
<dbReference type="Gene3D" id="3.40.50.920">
    <property type="match status" value="1"/>
</dbReference>
<evidence type="ECO:0008006" key="2">
    <source>
        <dbReference type="Google" id="ProtNLM"/>
    </source>
</evidence>
<reference evidence="1" key="1">
    <citation type="journal article" date="2013" name="Environ. Microbiol.">
        <title>Microbiota from the distal guts of lean and obese adolescents exhibit partial functional redundancy besides clear differences in community structure.</title>
        <authorList>
            <person name="Ferrer M."/>
            <person name="Ruiz A."/>
            <person name="Lanza F."/>
            <person name="Haange S.B."/>
            <person name="Oberbach A."/>
            <person name="Till H."/>
            <person name="Bargiela R."/>
            <person name="Campoy C."/>
            <person name="Segura M.T."/>
            <person name="Richter M."/>
            <person name="von Bergen M."/>
            <person name="Seifert J."/>
            <person name="Suarez A."/>
        </authorList>
    </citation>
    <scope>NUCLEOTIDE SEQUENCE</scope>
</reference>
<accession>K1TUC3</accession>
<dbReference type="SUPFAM" id="SSF52922">
    <property type="entry name" value="TK C-terminal domain-like"/>
    <property type="match status" value="1"/>
</dbReference>
<evidence type="ECO:0000313" key="1">
    <source>
        <dbReference type="EMBL" id="EKC62926.1"/>
    </source>
</evidence>
<dbReference type="AlphaFoldDB" id="K1TUC3"/>
<name>K1TUC3_9ZZZZ</name>